<dbReference type="RefSeq" id="WP_110299728.1">
    <property type="nucleotide sequence ID" value="NZ_QJJM01000012.1"/>
</dbReference>
<name>A0A2V3V738_9SPHN</name>
<dbReference type="OrthoDB" id="7306064at2"/>
<evidence type="ECO:0000313" key="3">
    <source>
        <dbReference type="EMBL" id="PXW71585.1"/>
    </source>
</evidence>
<evidence type="ECO:0000259" key="2">
    <source>
        <dbReference type="Pfam" id="PF07811"/>
    </source>
</evidence>
<dbReference type="Pfam" id="PF07811">
    <property type="entry name" value="TadE"/>
    <property type="match status" value="1"/>
</dbReference>
<feature type="domain" description="TadE-like" evidence="2">
    <location>
        <begin position="17"/>
        <end position="59"/>
    </location>
</feature>
<keyword evidence="1" id="KW-0812">Transmembrane</keyword>
<dbReference type="Proteomes" id="UP000248014">
    <property type="component" value="Unassembled WGS sequence"/>
</dbReference>
<keyword evidence="1" id="KW-1133">Transmembrane helix</keyword>
<evidence type="ECO:0000313" key="4">
    <source>
        <dbReference type="Proteomes" id="UP000248014"/>
    </source>
</evidence>
<dbReference type="EMBL" id="QJJM01000012">
    <property type="protein sequence ID" value="PXW71585.1"/>
    <property type="molecule type" value="Genomic_DNA"/>
</dbReference>
<proteinExistence type="predicted"/>
<evidence type="ECO:0000256" key="1">
    <source>
        <dbReference type="SAM" id="Phobius"/>
    </source>
</evidence>
<accession>A0A2V3V738</accession>
<gene>
    <name evidence="3" type="ORF">C7451_11229</name>
</gene>
<comment type="caution">
    <text evidence="3">The sequence shown here is derived from an EMBL/GenBank/DDBJ whole genome shotgun (WGS) entry which is preliminary data.</text>
</comment>
<reference evidence="3 4" key="1">
    <citation type="submission" date="2018-05" db="EMBL/GenBank/DDBJ databases">
        <title>Genomic Encyclopedia of Type Strains, Phase IV (KMG-IV): sequencing the most valuable type-strain genomes for metagenomic binning, comparative biology and taxonomic classification.</title>
        <authorList>
            <person name="Goeker M."/>
        </authorList>
    </citation>
    <scope>NUCLEOTIDE SEQUENCE [LARGE SCALE GENOMIC DNA]</scope>
    <source>
        <strain evidence="3 4">DSM 3183</strain>
    </source>
</reference>
<dbReference type="InterPro" id="IPR012495">
    <property type="entry name" value="TadE-like_dom"/>
</dbReference>
<organism evidence="3 4">
    <name type="scientific">Blastomonas natatoria</name>
    <dbReference type="NCBI Taxonomy" id="34015"/>
    <lineage>
        <taxon>Bacteria</taxon>
        <taxon>Pseudomonadati</taxon>
        <taxon>Pseudomonadota</taxon>
        <taxon>Alphaproteobacteria</taxon>
        <taxon>Sphingomonadales</taxon>
        <taxon>Sphingomonadaceae</taxon>
        <taxon>Blastomonas</taxon>
    </lineage>
</organism>
<keyword evidence="1" id="KW-0472">Membrane</keyword>
<dbReference type="AlphaFoldDB" id="A0A2V3V738"/>
<protein>
    <submittedName>
        <fullName evidence="3">TadE-like protein</fullName>
    </submittedName>
</protein>
<keyword evidence="4" id="KW-1185">Reference proteome</keyword>
<feature type="transmembrane region" description="Helical" evidence="1">
    <location>
        <begin position="25"/>
        <end position="46"/>
    </location>
</feature>
<sequence>MIGRLGFIRRAGQDRRGVTVTEFGLIAPTFLIMLLGVFDLGFTVYARAILDGAVQKAGRDATLESGESSLATIDARVRENLGPLGKDADIDPVRMSYQDFAKVGLPEEFEDDNNNGVRDAGECFTDENDNGIWDTDLGKEGQGKARDVVLYTVSMRFKRKFPLYGLIGADEYTTIKSATVLRNQPFDAQTPRNTENICT</sequence>